<dbReference type="STRING" id="1054147.F4PUT9"/>
<sequence length="584" mass="65706">MKYHLGNVDKIKYIEGVWKEDQVSYPATIIYSDGAIEKIGSPEELGQWNEIRQTFYKSQSLQTKTMESDRTTQFRVSVDRIKDETFHYLYNRIKGSLDPQRKQFFAIFMGITGSGKSTLVEFILNILTGQLGSPQTLRAKDLEAAGIGKSKTTEAYRYDIEFVIDDKPMFTLTLIDTPGFADTNGIDKDRAHIKSILRAVSKIERLDNVTYVVPVSLTRQTLESLNVLCQVFSILPAEAFSCISTAITFGDNRDQASSVLNVLDQMLPGIKGKPATFINNPWAQHSANTNKEVKAESLNLTGVDNTNDLNLNINEKAKEIGIFLVERLESKQSFESKGMNVLNSLIDTLVTELGDLTDIFTVYNHAKNNLALISLNNNKEFDRLVTSTDNSSMEEYFKQKGYAIKDGKPMAKVIGNELWPGGVYSTICLAPGCIKDVCQEGCSYFGVNFDNCHLFNEPETVCQVLSTYQKMYEKQLSKFKKLESILKKLSIFGNIQTLLECALETYRVQLEALKPINDEKTTKHITDIMTSFESFIKTVKDSGTPKKSIRKELAEIEKRRNEKIGLLSSWIKKINGQQKSTGPG</sequence>
<dbReference type="InterPro" id="IPR027417">
    <property type="entry name" value="P-loop_NTPase"/>
</dbReference>
<evidence type="ECO:0000313" key="2">
    <source>
        <dbReference type="Proteomes" id="UP000007797"/>
    </source>
</evidence>
<dbReference type="EMBL" id="GL883010">
    <property type="protein sequence ID" value="EGG21901.1"/>
    <property type="molecule type" value="Genomic_DNA"/>
</dbReference>
<accession>F4PUT9</accession>
<proteinExistence type="predicted"/>
<evidence type="ECO:0000313" key="1">
    <source>
        <dbReference type="EMBL" id="EGG21901.1"/>
    </source>
</evidence>
<name>F4PUT9_CACFS</name>
<dbReference type="Proteomes" id="UP000007797">
    <property type="component" value="Unassembled WGS sequence"/>
</dbReference>
<dbReference type="GeneID" id="14873920"/>
<evidence type="ECO:0008006" key="3">
    <source>
        <dbReference type="Google" id="ProtNLM"/>
    </source>
</evidence>
<dbReference type="AlphaFoldDB" id="F4PUT9"/>
<dbReference type="OrthoDB" id="8954335at2759"/>
<gene>
    <name evidence="1" type="ORF">DFA_01787</name>
</gene>
<reference evidence="2" key="1">
    <citation type="journal article" date="2011" name="Genome Res.">
        <title>Phylogeny-wide analysis of social amoeba genomes highlights ancient origins for complex intercellular communication.</title>
        <authorList>
            <person name="Heidel A.J."/>
            <person name="Lawal H.M."/>
            <person name="Felder M."/>
            <person name="Schilde C."/>
            <person name="Helps N.R."/>
            <person name="Tunggal B."/>
            <person name="Rivero F."/>
            <person name="John U."/>
            <person name="Schleicher M."/>
            <person name="Eichinger L."/>
            <person name="Platzer M."/>
            <person name="Noegel A.A."/>
            <person name="Schaap P."/>
            <person name="Gloeckner G."/>
        </authorList>
    </citation>
    <scope>NUCLEOTIDE SEQUENCE [LARGE SCALE GENOMIC DNA]</scope>
    <source>
        <strain evidence="2">SH3</strain>
    </source>
</reference>
<organism evidence="1 2">
    <name type="scientific">Cavenderia fasciculata</name>
    <name type="common">Slime mold</name>
    <name type="synonym">Dictyostelium fasciculatum</name>
    <dbReference type="NCBI Taxonomy" id="261658"/>
    <lineage>
        <taxon>Eukaryota</taxon>
        <taxon>Amoebozoa</taxon>
        <taxon>Evosea</taxon>
        <taxon>Eumycetozoa</taxon>
        <taxon>Dictyostelia</taxon>
        <taxon>Acytosteliales</taxon>
        <taxon>Cavenderiaceae</taxon>
        <taxon>Cavenderia</taxon>
    </lineage>
</organism>
<keyword evidence="2" id="KW-1185">Reference proteome</keyword>
<dbReference type="PANTHER" id="PTHR47825:SF1">
    <property type="entry name" value="G DOMAIN-CONTAINING PROTEIN-RELATED"/>
    <property type="match status" value="1"/>
</dbReference>
<protein>
    <recommendedName>
        <fullName evidence="3">G domain-containing protein</fullName>
    </recommendedName>
</protein>
<dbReference type="Gene3D" id="3.40.50.300">
    <property type="entry name" value="P-loop containing nucleotide triphosphate hydrolases"/>
    <property type="match status" value="1"/>
</dbReference>
<dbReference type="SUPFAM" id="SSF52540">
    <property type="entry name" value="P-loop containing nucleoside triphosphate hydrolases"/>
    <property type="match status" value="1"/>
</dbReference>
<dbReference type="PANTHER" id="PTHR47825">
    <property type="entry name" value="AAA_23 DOMAIN-CONTAINING PROTEIN"/>
    <property type="match status" value="1"/>
</dbReference>
<dbReference type="RefSeq" id="XP_004359752.1">
    <property type="nucleotide sequence ID" value="XM_004359695.1"/>
</dbReference>
<dbReference type="KEGG" id="dfa:DFA_01787"/>